<dbReference type="PANTHER" id="PTHR30622">
    <property type="entry name" value="UNDECAPRENYL-DIPHOSPHATASE"/>
    <property type="match status" value="1"/>
</dbReference>
<evidence type="ECO:0000256" key="11">
    <source>
        <dbReference type="ARBA" id="ARBA00032707"/>
    </source>
</evidence>
<comment type="catalytic activity">
    <reaction evidence="13 14">
        <text>di-trans,octa-cis-undecaprenyl diphosphate + H2O = di-trans,octa-cis-undecaprenyl phosphate + phosphate + H(+)</text>
        <dbReference type="Rhea" id="RHEA:28094"/>
        <dbReference type="ChEBI" id="CHEBI:15377"/>
        <dbReference type="ChEBI" id="CHEBI:15378"/>
        <dbReference type="ChEBI" id="CHEBI:43474"/>
        <dbReference type="ChEBI" id="CHEBI:58405"/>
        <dbReference type="ChEBI" id="CHEBI:60392"/>
        <dbReference type="EC" id="3.6.1.27"/>
    </reaction>
</comment>
<name>A0A2X4PM97_9PORP</name>
<keyword evidence="14" id="KW-0133">Cell shape</keyword>
<evidence type="ECO:0000256" key="3">
    <source>
        <dbReference type="ARBA" id="ARBA00012374"/>
    </source>
</evidence>
<dbReference type="Proteomes" id="UP000249300">
    <property type="component" value="Chromosome 1"/>
</dbReference>
<comment type="similarity">
    <text evidence="2 14">Belongs to the UppP family.</text>
</comment>
<comment type="miscellaneous">
    <text evidence="14">Bacitracin is thought to be involved in the inhibition of peptidoglycan synthesis by sequestering undecaprenyl diphosphate, thereby reducing the pool of lipid carrier available.</text>
</comment>
<evidence type="ECO:0000313" key="15">
    <source>
        <dbReference type="EMBL" id="SQH73485.1"/>
    </source>
</evidence>
<keyword evidence="14" id="KW-0573">Peptidoglycan synthesis</keyword>
<evidence type="ECO:0000256" key="14">
    <source>
        <dbReference type="HAMAP-Rule" id="MF_01006"/>
    </source>
</evidence>
<proteinExistence type="inferred from homology"/>
<evidence type="ECO:0000256" key="5">
    <source>
        <dbReference type="ARBA" id="ARBA00022475"/>
    </source>
</evidence>
<keyword evidence="16" id="KW-1185">Reference proteome</keyword>
<dbReference type="EMBL" id="LS483447">
    <property type="protein sequence ID" value="SQH73485.1"/>
    <property type="molecule type" value="Genomic_DNA"/>
</dbReference>
<evidence type="ECO:0000256" key="8">
    <source>
        <dbReference type="ARBA" id="ARBA00022989"/>
    </source>
</evidence>
<dbReference type="GO" id="GO:0009252">
    <property type="term" value="P:peptidoglycan biosynthetic process"/>
    <property type="evidence" value="ECO:0007669"/>
    <property type="project" value="UniProtKB-KW"/>
</dbReference>
<dbReference type="NCBIfam" id="NF001389">
    <property type="entry name" value="PRK00281.1-2"/>
    <property type="match status" value="1"/>
</dbReference>
<dbReference type="AlphaFoldDB" id="A0A2X4PM97"/>
<feature type="transmembrane region" description="Helical" evidence="14">
    <location>
        <begin position="46"/>
        <end position="66"/>
    </location>
</feature>
<dbReference type="GO" id="GO:0071555">
    <property type="term" value="P:cell wall organization"/>
    <property type="evidence" value="ECO:0007669"/>
    <property type="project" value="UniProtKB-KW"/>
</dbReference>
<dbReference type="EC" id="3.6.1.27" evidence="3 14"/>
<feature type="transmembrane region" description="Helical" evidence="14">
    <location>
        <begin position="111"/>
        <end position="133"/>
    </location>
</feature>
<comment type="subcellular location">
    <subcellularLocation>
        <location evidence="1 14">Cell membrane</location>
        <topology evidence="1 14">Multi-pass membrane protein</topology>
    </subcellularLocation>
</comment>
<gene>
    <name evidence="14 15" type="primary">uppP</name>
    <name evidence="15" type="ORF">NCTC12858_01345</name>
</gene>
<dbReference type="Pfam" id="PF02673">
    <property type="entry name" value="BacA"/>
    <property type="match status" value="1"/>
</dbReference>
<accession>A0A2X4PM97</accession>
<organism evidence="15 16">
    <name type="scientific">Porphyromonas crevioricanis</name>
    <dbReference type="NCBI Taxonomy" id="393921"/>
    <lineage>
        <taxon>Bacteria</taxon>
        <taxon>Pseudomonadati</taxon>
        <taxon>Bacteroidota</taxon>
        <taxon>Bacteroidia</taxon>
        <taxon>Bacteroidales</taxon>
        <taxon>Porphyromonadaceae</taxon>
        <taxon>Porphyromonas</taxon>
    </lineage>
</organism>
<evidence type="ECO:0000313" key="16">
    <source>
        <dbReference type="Proteomes" id="UP000249300"/>
    </source>
</evidence>
<sequence length="278" mass="30719">MTVLQSIILAIVEGLTEFLPVSSTGHMVLAEGLMGMESDSYTKAFTVIIQFGAMLSVLVLYWRRFFDFRPLPGMTQPVLRMLSRFRFYGLLLLGVLPAAILGLLFEKYIDHMLGSVLVVALMLLLGGVFMLFVDKMFASSNSSKPTPRSALIIGLYQCLAMVPGVSRSMATIVGGMQQELSRKAAAEFSFFLALPTMLGATLLKIYKLYKEGGQEIFMQHMDTLLIGNILAFIVALLAIKGFVSFLTKYGFRAFGYYRIAMGSLILILMLCGIPLNLQ</sequence>
<keyword evidence="14" id="KW-0961">Cell wall biogenesis/degradation</keyword>
<keyword evidence="8 14" id="KW-1133">Transmembrane helix</keyword>
<evidence type="ECO:0000256" key="4">
    <source>
        <dbReference type="ARBA" id="ARBA00021581"/>
    </source>
</evidence>
<feature type="transmembrane region" description="Helical" evidence="14">
    <location>
        <begin position="185"/>
        <end position="203"/>
    </location>
</feature>
<dbReference type="KEGG" id="pcre:NCTC12858_01345"/>
<keyword evidence="7 14" id="KW-0378">Hydrolase</keyword>
<evidence type="ECO:0000256" key="2">
    <source>
        <dbReference type="ARBA" id="ARBA00010621"/>
    </source>
</evidence>
<reference evidence="15 16" key="1">
    <citation type="submission" date="2018-06" db="EMBL/GenBank/DDBJ databases">
        <authorList>
            <consortium name="Pathogen Informatics"/>
            <person name="Doyle S."/>
        </authorList>
    </citation>
    <scope>NUCLEOTIDE SEQUENCE [LARGE SCALE GENOMIC DNA]</scope>
    <source>
        <strain evidence="15 16">NCTC12858</strain>
    </source>
</reference>
<dbReference type="GO" id="GO:0046677">
    <property type="term" value="P:response to antibiotic"/>
    <property type="evidence" value="ECO:0007669"/>
    <property type="project" value="UniProtKB-UniRule"/>
</dbReference>
<dbReference type="RefSeq" id="WP_023939440.1">
    <property type="nucleotide sequence ID" value="NZ_LS483447.1"/>
</dbReference>
<comment type="function">
    <text evidence="14">Catalyzes the dephosphorylation of undecaprenyl diphosphate (UPP). Confers resistance to bacitracin.</text>
</comment>
<evidence type="ECO:0000256" key="13">
    <source>
        <dbReference type="ARBA" id="ARBA00047594"/>
    </source>
</evidence>
<evidence type="ECO:0000256" key="7">
    <source>
        <dbReference type="ARBA" id="ARBA00022801"/>
    </source>
</evidence>
<evidence type="ECO:0000256" key="12">
    <source>
        <dbReference type="ARBA" id="ARBA00032932"/>
    </source>
</evidence>
<dbReference type="GO" id="GO:0005886">
    <property type="term" value="C:plasma membrane"/>
    <property type="evidence" value="ECO:0007669"/>
    <property type="project" value="UniProtKB-SubCell"/>
</dbReference>
<keyword evidence="10 14" id="KW-0046">Antibiotic resistance</keyword>
<feature type="transmembrane region" description="Helical" evidence="14">
    <location>
        <begin position="145"/>
        <end position="165"/>
    </location>
</feature>
<protein>
    <recommendedName>
        <fullName evidence="4 14">Undecaprenyl-diphosphatase</fullName>
        <ecNumber evidence="3 14">3.6.1.27</ecNumber>
    </recommendedName>
    <alternativeName>
        <fullName evidence="12 14">Bacitracin resistance protein</fullName>
    </alternativeName>
    <alternativeName>
        <fullName evidence="11 14">Undecaprenyl pyrophosphate phosphatase</fullName>
    </alternativeName>
</protein>
<dbReference type="GO" id="GO:0008360">
    <property type="term" value="P:regulation of cell shape"/>
    <property type="evidence" value="ECO:0007669"/>
    <property type="project" value="UniProtKB-KW"/>
</dbReference>
<dbReference type="InterPro" id="IPR003824">
    <property type="entry name" value="UppP"/>
</dbReference>
<feature type="transmembrane region" description="Helical" evidence="14">
    <location>
        <begin position="224"/>
        <end position="243"/>
    </location>
</feature>
<evidence type="ECO:0000256" key="6">
    <source>
        <dbReference type="ARBA" id="ARBA00022692"/>
    </source>
</evidence>
<keyword evidence="6 14" id="KW-0812">Transmembrane</keyword>
<evidence type="ECO:0000256" key="9">
    <source>
        <dbReference type="ARBA" id="ARBA00023136"/>
    </source>
</evidence>
<keyword evidence="5 14" id="KW-1003">Cell membrane</keyword>
<keyword evidence="9 14" id="KW-0472">Membrane</keyword>
<dbReference type="GO" id="GO:0050380">
    <property type="term" value="F:undecaprenyl-diphosphatase activity"/>
    <property type="evidence" value="ECO:0007669"/>
    <property type="project" value="UniProtKB-UniRule"/>
</dbReference>
<evidence type="ECO:0000256" key="10">
    <source>
        <dbReference type="ARBA" id="ARBA00023251"/>
    </source>
</evidence>
<dbReference type="HAMAP" id="MF_01006">
    <property type="entry name" value="Undec_diphosphatase"/>
    <property type="match status" value="1"/>
</dbReference>
<dbReference type="PANTHER" id="PTHR30622:SF3">
    <property type="entry name" value="UNDECAPRENYL-DIPHOSPHATASE"/>
    <property type="match status" value="1"/>
</dbReference>
<feature type="transmembrane region" description="Helical" evidence="14">
    <location>
        <begin position="87"/>
        <end position="105"/>
    </location>
</feature>
<evidence type="ECO:0000256" key="1">
    <source>
        <dbReference type="ARBA" id="ARBA00004651"/>
    </source>
</evidence>
<feature type="transmembrane region" description="Helical" evidence="14">
    <location>
        <begin position="255"/>
        <end position="277"/>
    </location>
</feature>